<dbReference type="InterPro" id="IPR001841">
    <property type="entry name" value="Znf_RING"/>
</dbReference>
<evidence type="ECO:0000256" key="9">
    <source>
        <dbReference type="ARBA" id="ARBA00022741"/>
    </source>
</evidence>
<feature type="domain" description="RING-type" evidence="21">
    <location>
        <begin position="13"/>
        <end position="55"/>
    </location>
</feature>
<dbReference type="GO" id="GO:0005794">
    <property type="term" value="C:Golgi apparatus"/>
    <property type="evidence" value="ECO:0007669"/>
    <property type="project" value="UniProtKB-SubCell"/>
</dbReference>
<evidence type="ECO:0000256" key="14">
    <source>
        <dbReference type="ARBA" id="ARBA00023128"/>
    </source>
</evidence>
<evidence type="ECO:0000256" key="16">
    <source>
        <dbReference type="ARBA" id="ARBA00056809"/>
    </source>
</evidence>
<evidence type="ECO:0000256" key="12">
    <source>
        <dbReference type="ARBA" id="ARBA00022833"/>
    </source>
</evidence>
<evidence type="ECO:0000259" key="22">
    <source>
        <dbReference type="PROSITE" id="PS50119"/>
    </source>
</evidence>
<dbReference type="SUPFAM" id="SSF52540">
    <property type="entry name" value="P-loop containing nucleoside triphosphate hydrolases"/>
    <property type="match status" value="1"/>
</dbReference>
<evidence type="ECO:0000256" key="19">
    <source>
        <dbReference type="PROSITE-ProRule" id="PRU00024"/>
    </source>
</evidence>
<dbReference type="Gene3D" id="3.40.50.300">
    <property type="entry name" value="P-loop containing nucleotide triphosphate hydrolases"/>
    <property type="match status" value="1"/>
</dbReference>
<evidence type="ECO:0000256" key="6">
    <source>
        <dbReference type="ARBA" id="ARBA00022490"/>
    </source>
</evidence>
<reference evidence="24" key="1">
    <citation type="submission" date="2025-08" db="UniProtKB">
        <authorList>
            <consortium name="Ensembl"/>
        </authorList>
    </citation>
    <scope>IDENTIFICATION</scope>
</reference>
<evidence type="ECO:0000256" key="8">
    <source>
        <dbReference type="ARBA" id="ARBA00022737"/>
    </source>
</evidence>
<keyword evidence="12" id="KW-0862">Zinc</keyword>
<dbReference type="SUPFAM" id="SSF57845">
    <property type="entry name" value="B-box zinc-binding domain"/>
    <property type="match status" value="1"/>
</dbReference>
<dbReference type="CDD" id="cd19769">
    <property type="entry name" value="Bbox2_TRIM16-like"/>
    <property type="match status" value="1"/>
</dbReference>
<dbReference type="FunFam" id="3.40.50.300:FF:000536">
    <property type="entry name" value="GTPase IMAP family member 8"/>
    <property type="match status" value="1"/>
</dbReference>
<evidence type="ECO:0000256" key="7">
    <source>
        <dbReference type="ARBA" id="ARBA00022723"/>
    </source>
</evidence>
<keyword evidence="14" id="KW-0496">Mitochondrion</keyword>
<comment type="subcellular location">
    <subcellularLocation>
        <location evidence="3">Cytoplasm</location>
        <location evidence="3">Cytosol</location>
    </subcellularLocation>
    <subcellularLocation>
        <location evidence="2">Endoplasmic reticulum</location>
    </subcellularLocation>
    <subcellularLocation>
        <location evidence="4">Golgi apparatus</location>
    </subcellularLocation>
    <subcellularLocation>
        <location evidence="1">Mitochondrion</location>
    </subcellularLocation>
</comment>
<dbReference type="PROSITE" id="PS00518">
    <property type="entry name" value="ZF_RING_1"/>
    <property type="match status" value="1"/>
</dbReference>
<dbReference type="SMART" id="SM00184">
    <property type="entry name" value="RING"/>
    <property type="match status" value="1"/>
</dbReference>
<keyword evidence="13" id="KW-0333">Golgi apparatus</keyword>
<evidence type="ECO:0000256" key="5">
    <source>
        <dbReference type="ARBA" id="ARBA00008535"/>
    </source>
</evidence>
<protein>
    <recommendedName>
        <fullName evidence="17">GTPase IMAP family member 8</fullName>
    </recommendedName>
    <alternativeName>
        <fullName evidence="18">Immune-associated nucleotide-binding protein 9</fullName>
    </alternativeName>
</protein>
<sequence length="467" mass="53394">MDTAHAYGEEMLCPVCLNIFKTPVSIPCGHSFCEKCIAQFWELEDEQPYSCPVCKERFRKKPQAYKNLALNTIIKKIKKTTIKPPEKSYVQPTEVFCDFCIKVKTRAIKSCLTCLASYCKTHIKLHMESEALKAHKLNEPDTHLQRNVCAVHGKPLDLFCKYDQKIICSECSVTKHKGHNIELTRHTNPVSASLECVQKGPNSDSEIRVVLLGKSGVGKTFACNTILGRKGFRDESGTRRCEKRETMIDGCPVVVIDTPSFFSTQIPQATFVNDVRRCMELSYPGPHVFLTVVEIGNFNERDSEMIKMISDIFGRKVYEHMMVLFTHGENLGFKSIKRFVQEAKGDLKKLLSMCNYRYHVFSDSAIRYGMTIELFKKFDWLILENGARCYRDERKQVKKTKEAVENMSVPFVANESEESNLNKSNGLLEDEGVNPQRKKKGNPQERRSSFDGVIPDCKMYNSIYSFP</sequence>
<dbReference type="Pfam" id="PF00643">
    <property type="entry name" value="zf-B_box"/>
    <property type="match status" value="1"/>
</dbReference>
<dbReference type="PANTHER" id="PTHR25465:SF31">
    <property type="entry name" value="RING-TYPE DOMAIN-CONTAINING PROTEIN"/>
    <property type="match status" value="1"/>
</dbReference>
<dbReference type="GO" id="GO:0008270">
    <property type="term" value="F:zinc ion binding"/>
    <property type="evidence" value="ECO:0007669"/>
    <property type="project" value="UniProtKB-KW"/>
</dbReference>
<dbReference type="InterPro" id="IPR017907">
    <property type="entry name" value="Znf_RING_CS"/>
</dbReference>
<name>A0A8C4T7H8_ERPCA</name>
<dbReference type="Gene3D" id="3.30.160.60">
    <property type="entry name" value="Classic Zinc Finger"/>
    <property type="match status" value="1"/>
</dbReference>
<dbReference type="InterPro" id="IPR006703">
    <property type="entry name" value="G_AIG1"/>
</dbReference>
<dbReference type="SMART" id="SM00336">
    <property type="entry name" value="BBOX"/>
    <property type="match status" value="1"/>
</dbReference>
<dbReference type="Gene3D" id="3.30.40.10">
    <property type="entry name" value="Zinc/RING finger domain, C3HC4 (zinc finger)"/>
    <property type="match status" value="1"/>
</dbReference>
<evidence type="ECO:0000313" key="25">
    <source>
        <dbReference type="Proteomes" id="UP000694620"/>
    </source>
</evidence>
<keyword evidence="6" id="KW-0963">Cytoplasm</keyword>
<dbReference type="PROSITE" id="PS51720">
    <property type="entry name" value="G_AIG1"/>
    <property type="match status" value="1"/>
</dbReference>
<comment type="similarity">
    <text evidence="5">Belongs to the TRAFAC class TrmE-Era-EngA-EngB-Septin-like GTPase superfamily. AIG1/Toc34/Toc159-like paraseptin GTPase family. IAN subfamily.</text>
</comment>
<evidence type="ECO:0000256" key="2">
    <source>
        <dbReference type="ARBA" id="ARBA00004240"/>
    </source>
</evidence>
<evidence type="ECO:0000256" key="3">
    <source>
        <dbReference type="ARBA" id="ARBA00004514"/>
    </source>
</evidence>
<dbReference type="Gene3D" id="4.10.830.40">
    <property type="match status" value="1"/>
</dbReference>
<evidence type="ECO:0000256" key="4">
    <source>
        <dbReference type="ARBA" id="ARBA00004555"/>
    </source>
</evidence>
<evidence type="ECO:0000256" key="11">
    <source>
        <dbReference type="ARBA" id="ARBA00022824"/>
    </source>
</evidence>
<dbReference type="GO" id="GO:0005783">
    <property type="term" value="C:endoplasmic reticulum"/>
    <property type="evidence" value="ECO:0007669"/>
    <property type="project" value="UniProtKB-SubCell"/>
</dbReference>
<dbReference type="GO" id="GO:0005739">
    <property type="term" value="C:mitochondrion"/>
    <property type="evidence" value="ECO:0007669"/>
    <property type="project" value="UniProtKB-SubCell"/>
</dbReference>
<feature type="domain" description="B box-type" evidence="22">
    <location>
        <begin position="144"/>
        <end position="184"/>
    </location>
</feature>
<evidence type="ECO:0000256" key="18">
    <source>
        <dbReference type="ARBA" id="ARBA00077278"/>
    </source>
</evidence>
<dbReference type="Pfam" id="PF04548">
    <property type="entry name" value="AIG1"/>
    <property type="match status" value="1"/>
</dbReference>
<evidence type="ECO:0000259" key="21">
    <source>
        <dbReference type="PROSITE" id="PS50089"/>
    </source>
</evidence>
<dbReference type="Ensembl" id="ENSECRT00000028904.1">
    <property type="protein sequence ID" value="ENSECRP00000028312.1"/>
    <property type="gene ID" value="ENSECRG00000019157.1"/>
</dbReference>
<organism evidence="24 25">
    <name type="scientific">Erpetoichthys calabaricus</name>
    <name type="common">Rope fish</name>
    <name type="synonym">Calamoichthys calabaricus</name>
    <dbReference type="NCBI Taxonomy" id="27687"/>
    <lineage>
        <taxon>Eukaryota</taxon>
        <taxon>Metazoa</taxon>
        <taxon>Chordata</taxon>
        <taxon>Craniata</taxon>
        <taxon>Vertebrata</taxon>
        <taxon>Euteleostomi</taxon>
        <taxon>Actinopterygii</taxon>
        <taxon>Polypteriformes</taxon>
        <taxon>Polypteridae</taxon>
        <taxon>Erpetoichthys</taxon>
    </lineage>
</organism>
<evidence type="ECO:0000256" key="10">
    <source>
        <dbReference type="ARBA" id="ARBA00022771"/>
    </source>
</evidence>
<accession>A0A8C4T7H8</accession>
<dbReference type="InterPro" id="IPR027417">
    <property type="entry name" value="P-loop_NTPase"/>
</dbReference>
<keyword evidence="7" id="KW-0479">Metal-binding</keyword>
<dbReference type="SUPFAM" id="SSF57850">
    <property type="entry name" value="RING/U-box"/>
    <property type="match status" value="1"/>
</dbReference>
<keyword evidence="15" id="KW-0342">GTP-binding</keyword>
<dbReference type="InterPro" id="IPR051051">
    <property type="entry name" value="E3_ubiq-ligase_TRIM/RNF"/>
</dbReference>
<evidence type="ECO:0000259" key="23">
    <source>
        <dbReference type="PROSITE" id="PS51720"/>
    </source>
</evidence>
<proteinExistence type="inferred from homology"/>
<feature type="domain" description="AIG1-type G" evidence="23">
    <location>
        <begin position="204"/>
        <end position="399"/>
    </location>
</feature>
<evidence type="ECO:0000256" key="13">
    <source>
        <dbReference type="ARBA" id="ARBA00023034"/>
    </source>
</evidence>
<evidence type="ECO:0000256" key="1">
    <source>
        <dbReference type="ARBA" id="ARBA00004173"/>
    </source>
</evidence>
<dbReference type="InterPro" id="IPR000315">
    <property type="entry name" value="Znf_B-box"/>
</dbReference>
<feature type="region of interest" description="Disordered" evidence="20">
    <location>
        <begin position="415"/>
        <end position="452"/>
    </location>
</feature>
<keyword evidence="8" id="KW-0677">Repeat</keyword>
<dbReference type="Proteomes" id="UP000694620">
    <property type="component" value="Unassembled WGS sequence"/>
</dbReference>
<dbReference type="GO" id="GO:0005829">
    <property type="term" value="C:cytosol"/>
    <property type="evidence" value="ECO:0007669"/>
    <property type="project" value="UniProtKB-SubCell"/>
</dbReference>
<keyword evidence="25" id="KW-1185">Reference proteome</keyword>
<evidence type="ECO:0000256" key="17">
    <source>
        <dbReference type="ARBA" id="ARBA00073539"/>
    </source>
</evidence>
<dbReference type="PROSITE" id="PS50089">
    <property type="entry name" value="ZF_RING_2"/>
    <property type="match status" value="1"/>
</dbReference>
<comment type="function">
    <text evidence="16">Exerts an anti-apoptotic effect in the immune system and is involved in responses to infections.</text>
</comment>
<dbReference type="Pfam" id="PF15227">
    <property type="entry name" value="zf-C3HC4_4"/>
    <property type="match status" value="1"/>
</dbReference>
<evidence type="ECO:0000256" key="15">
    <source>
        <dbReference type="ARBA" id="ARBA00023134"/>
    </source>
</evidence>
<evidence type="ECO:0000313" key="24">
    <source>
        <dbReference type="Ensembl" id="ENSECRP00000028312.1"/>
    </source>
</evidence>
<keyword evidence="9" id="KW-0547">Nucleotide-binding</keyword>
<dbReference type="PROSITE" id="PS50119">
    <property type="entry name" value="ZF_BBOX"/>
    <property type="match status" value="1"/>
</dbReference>
<dbReference type="AlphaFoldDB" id="A0A8C4T7H8"/>
<dbReference type="PANTHER" id="PTHR25465">
    <property type="entry name" value="B-BOX DOMAIN CONTAINING"/>
    <property type="match status" value="1"/>
</dbReference>
<keyword evidence="10 19" id="KW-0863">Zinc-finger</keyword>
<dbReference type="GO" id="GO:0005525">
    <property type="term" value="F:GTP binding"/>
    <property type="evidence" value="ECO:0007669"/>
    <property type="project" value="UniProtKB-KW"/>
</dbReference>
<evidence type="ECO:0000256" key="20">
    <source>
        <dbReference type="SAM" id="MobiDB-lite"/>
    </source>
</evidence>
<dbReference type="InterPro" id="IPR013083">
    <property type="entry name" value="Znf_RING/FYVE/PHD"/>
</dbReference>
<dbReference type="GeneTree" id="ENSGT01150000286950"/>
<reference evidence="24" key="2">
    <citation type="submission" date="2025-09" db="UniProtKB">
        <authorList>
            <consortium name="Ensembl"/>
        </authorList>
    </citation>
    <scope>IDENTIFICATION</scope>
</reference>
<keyword evidence="11" id="KW-0256">Endoplasmic reticulum</keyword>